<dbReference type="EMBL" id="JAVDUJ010000001">
    <property type="protein sequence ID" value="MDR6939716.1"/>
    <property type="molecule type" value="Genomic_DNA"/>
</dbReference>
<dbReference type="RefSeq" id="WP_309957551.1">
    <property type="nucleotide sequence ID" value="NZ_JAVDUJ010000001.1"/>
</dbReference>
<keyword evidence="1" id="KW-0472">Membrane</keyword>
<proteinExistence type="predicted"/>
<dbReference type="Proteomes" id="UP001266099">
    <property type="component" value="Unassembled WGS sequence"/>
</dbReference>
<evidence type="ECO:0000313" key="3">
    <source>
        <dbReference type="Proteomes" id="UP001266099"/>
    </source>
</evidence>
<feature type="transmembrane region" description="Helical" evidence="1">
    <location>
        <begin position="90"/>
        <end position="107"/>
    </location>
</feature>
<keyword evidence="3" id="KW-1185">Reference proteome</keyword>
<reference evidence="2 3" key="1">
    <citation type="submission" date="2023-07" db="EMBL/GenBank/DDBJ databases">
        <title>Sequencing the genomes of 1000 actinobacteria strains.</title>
        <authorList>
            <person name="Klenk H.-P."/>
        </authorList>
    </citation>
    <scope>NUCLEOTIDE SEQUENCE [LARGE SCALE GENOMIC DNA]</scope>
    <source>
        <strain evidence="2 3">DSM 15539</strain>
    </source>
</reference>
<accession>A0ABU1T391</accession>
<evidence type="ECO:0000313" key="2">
    <source>
        <dbReference type="EMBL" id="MDR6939716.1"/>
    </source>
</evidence>
<keyword evidence="1" id="KW-0812">Transmembrane</keyword>
<gene>
    <name evidence="2" type="ORF">J2S36_001259</name>
</gene>
<organism evidence="2 3">
    <name type="scientific">Arcanobacterium hippocoleae</name>
    <dbReference type="NCBI Taxonomy" id="149017"/>
    <lineage>
        <taxon>Bacteria</taxon>
        <taxon>Bacillati</taxon>
        <taxon>Actinomycetota</taxon>
        <taxon>Actinomycetes</taxon>
        <taxon>Actinomycetales</taxon>
        <taxon>Actinomycetaceae</taxon>
        <taxon>Arcanobacterium</taxon>
    </lineage>
</organism>
<name>A0ABU1T391_9ACTO</name>
<evidence type="ECO:0000256" key="1">
    <source>
        <dbReference type="SAM" id="Phobius"/>
    </source>
</evidence>
<protein>
    <submittedName>
        <fullName evidence="2">Uncharacterized protein</fullName>
    </submittedName>
</protein>
<feature type="transmembrane region" description="Helical" evidence="1">
    <location>
        <begin position="119"/>
        <end position="140"/>
    </location>
</feature>
<sequence length="158" mass="17043">MRARSIAATEPATPAPTMITSKSGVKSAGLLKFAGLLKAAAAVDELAGDFPAAVMANLVPIFLAILPKLQDVLAVLCGKSAALAESRCKKLTSCFSFLACTLYRLYLSLSEIPDEHCELFTKYLQIVFVLLLIISGRKIFGGVRREIRKTPPKIKFAI</sequence>
<keyword evidence="1" id="KW-1133">Transmembrane helix</keyword>
<comment type="caution">
    <text evidence="2">The sequence shown here is derived from an EMBL/GenBank/DDBJ whole genome shotgun (WGS) entry which is preliminary data.</text>
</comment>